<dbReference type="EMBL" id="CP151502">
    <property type="protein sequence ID" value="WZN60011.1"/>
    <property type="molecule type" value="Genomic_DNA"/>
</dbReference>
<reference evidence="3 4" key="1">
    <citation type="submission" date="2024-03" db="EMBL/GenBank/DDBJ databases">
        <title>Complete genome sequence of the green alga Chloropicon roscoffensis RCC1871.</title>
        <authorList>
            <person name="Lemieux C."/>
            <person name="Pombert J.-F."/>
            <person name="Otis C."/>
            <person name="Turmel M."/>
        </authorList>
    </citation>
    <scope>NUCLEOTIDE SEQUENCE [LARGE SCALE GENOMIC DNA]</scope>
    <source>
        <strain evidence="3 4">RCC1871</strain>
    </source>
</reference>
<name>A0AAX4P1U8_9CHLO</name>
<feature type="coiled-coil region" evidence="1">
    <location>
        <begin position="329"/>
        <end position="476"/>
    </location>
</feature>
<accession>A0AAX4P1U8</accession>
<keyword evidence="1" id="KW-0175">Coiled coil</keyword>
<feature type="coiled-coil region" evidence="1">
    <location>
        <begin position="209"/>
        <end position="286"/>
    </location>
</feature>
<dbReference type="AlphaFoldDB" id="A0AAX4P1U8"/>
<evidence type="ECO:0000313" key="3">
    <source>
        <dbReference type="EMBL" id="WZN60011.1"/>
    </source>
</evidence>
<feature type="compositionally biased region" description="Basic and acidic residues" evidence="2">
    <location>
        <begin position="506"/>
        <end position="520"/>
    </location>
</feature>
<protein>
    <submittedName>
        <fullName evidence="3">Uncharacterized protein</fullName>
    </submittedName>
</protein>
<evidence type="ECO:0000256" key="2">
    <source>
        <dbReference type="SAM" id="MobiDB-lite"/>
    </source>
</evidence>
<dbReference type="SUPFAM" id="SSF57997">
    <property type="entry name" value="Tropomyosin"/>
    <property type="match status" value="1"/>
</dbReference>
<dbReference type="Gene3D" id="1.10.287.1490">
    <property type="match status" value="1"/>
</dbReference>
<evidence type="ECO:0000313" key="4">
    <source>
        <dbReference type="Proteomes" id="UP001472866"/>
    </source>
</evidence>
<keyword evidence="4" id="KW-1185">Reference proteome</keyword>
<feature type="region of interest" description="Disordered" evidence="2">
    <location>
        <begin position="505"/>
        <end position="537"/>
    </location>
</feature>
<feature type="coiled-coil region" evidence="1">
    <location>
        <begin position="90"/>
        <end position="166"/>
    </location>
</feature>
<sequence>MEEESIYSLAQLLEAFQSSLDGLDEQLQLLRILDADSAPSWPGMSQAVFALKQSSAQVAEKCREQSTVIKALDKDVDSFKHESAVLSDQLQGSEKEVRVLTSKVRFLEKEVEKHEIRHSEDDREKSDLRSQLAELERNHLDNLEYKRSLEETLNGKEKELGECQRMIEEQGDAHDEMAKKLELLRAKGDEMTISLKQSEAALDARVHDLQQTRVQCEELVRSKAQLSEELRQKKLALEDSQQKLNGTESELERMKQWHVWLKQAEQERISEQRDKHQKQVEELVTKINDMKVVHERALSKHTTERASREVVESQMHKLEQDAWVRASELKSLHKEHETLVDDNKRLMQQTETLRVAKDRLIEEKTSVMMRLAEVESELKKTGTEGKLEVESVISRHRAEVSELEKESKVLQAEKDSLTRELHRLQDEHDVAHQSLAQCRRDLSQTKDQLERVTHEKVKLEGELKSTRQTLDRTLQRMQRESAAGAAEINRLKNVQESILDSQLAQDRQRRLQDRRSRITEEEPAAVDVRPVHPNHPDFDAAAEAERHLAALREKEKGEDKESVENHALNRVKLLLQSIENDHRSYSPVR</sequence>
<proteinExistence type="predicted"/>
<organism evidence="3 4">
    <name type="scientific">Chloropicon roscoffensis</name>
    <dbReference type="NCBI Taxonomy" id="1461544"/>
    <lineage>
        <taxon>Eukaryota</taxon>
        <taxon>Viridiplantae</taxon>
        <taxon>Chlorophyta</taxon>
        <taxon>Chloropicophyceae</taxon>
        <taxon>Chloropicales</taxon>
        <taxon>Chloropicaceae</taxon>
        <taxon>Chloropicon</taxon>
    </lineage>
</organism>
<dbReference type="Proteomes" id="UP001472866">
    <property type="component" value="Chromosome 02"/>
</dbReference>
<gene>
    <name evidence="3" type="ORF">HKI87_02g15390</name>
</gene>
<evidence type="ECO:0000256" key="1">
    <source>
        <dbReference type="SAM" id="Coils"/>
    </source>
</evidence>